<comment type="subunit">
    <text evidence="4">Component of the small ribosomal subunit. Mature ribosomes consist of a small (40S) and a large (60S) subunit. The 40S subunit contains about 33 different proteins and 1 molecule of RNA (18S). The 60S subunit contains about 49 different proteins and 3 molecules of RNA (25S, 5.8S and 5S).</text>
</comment>
<comment type="similarity">
    <text evidence="4">Belongs to the eukaryotic ribosomal protein eS1 family.</text>
</comment>
<evidence type="ECO:0000313" key="6">
    <source>
        <dbReference type="Proteomes" id="UP000186817"/>
    </source>
</evidence>
<proteinExistence type="inferred from homology"/>
<keyword evidence="6" id="KW-1185">Reference proteome</keyword>
<accession>A0A1Q9E3L0</accession>
<comment type="subcellular location">
    <subcellularLocation>
        <location evidence="4">Cytoplasm</location>
    </subcellularLocation>
</comment>
<evidence type="ECO:0000256" key="3">
    <source>
        <dbReference type="ARBA" id="ARBA00023274"/>
    </source>
</evidence>
<evidence type="ECO:0000256" key="4">
    <source>
        <dbReference type="HAMAP-Rule" id="MF_03122"/>
    </source>
</evidence>
<dbReference type="OMA" id="MCEIITR"/>
<dbReference type="Proteomes" id="UP000186817">
    <property type="component" value="Unassembled WGS sequence"/>
</dbReference>
<dbReference type="InterPro" id="IPR001593">
    <property type="entry name" value="Ribosomal_eS1"/>
</dbReference>
<reference evidence="5 6" key="1">
    <citation type="submission" date="2016-02" db="EMBL/GenBank/DDBJ databases">
        <title>Genome analysis of coral dinoflagellate symbionts highlights evolutionary adaptations to a symbiotic lifestyle.</title>
        <authorList>
            <person name="Aranda M."/>
            <person name="Li Y."/>
            <person name="Liew Y.J."/>
            <person name="Baumgarten S."/>
            <person name="Simakov O."/>
            <person name="Wilson M."/>
            <person name="Piel J."/>
            <person name="Ashoor H."/>
            <person name="Bougouffa S."/>
            <person name="Bajic V.B."/>
            <person name="Ryu T."/>
            <person name="Ravasi T."/>
            <person name="Bayer T."/>
            <person name="Micklem G."/>
            <person name="Kim H."/>
            <person name="Bhak J."/>
            <person name="Lajeunesse T.C."/>
            <person name="Voolstra C.R."/>
        </authorList>
    </citation>
    <scope>NUCLEOTIDE SEQUENCE [LARGE SCALE GENOMIC DNA]</scope>
    <source>
        <strain evidence="5 6">CCMP2467</strain>
    </source>
</reference>
<feature type="initiator methionine" description="Removed" evidence="4">
    <location>
        <position position="102"/>
    </location>
</feature>
<keyword evidence="1 4" id="KW-0963">Cytoplasm</keyword>
<protein>
    <recommendedName>
        <fullName evidence="4">Small ribosomal subunit protein eS1</fullName>
    </recommendedName>
</protein>
<dbReference type="InterPro" id="IPR027500">
    <property type="entry name" value="Ribosomal_eS1_euk"/>
</dbReference>
<comment type="caution">
    <text evidence="5">The sequence shown here is derived from an EMBL/GenBank/DDBJ whole genome shotgun (WGS) entry which is preliminary data.</text>
</comment>
<dbReference type="EMBL" id="LSRX01000276">
    <property type="protein sequence ID" value="OLQ01991.1"/>
    <property type="molecule type" value="Genomic_DNA"/>
</dbReference>
<dbReference type="GO" id="GO:0022627">
    <property type="term" value="C:cytosolic small ribosomal subunit"/>
    <property type="evidence" value="ECO:0007669"/>
    <property type="project" value="UniProtKB-UniRule"/>
</dbReference>
<name>A0A1Q9E3L0_SYMMI</name>
<evidence type="ECO:0000256" key="1">
    <source>
        <dbReference type="ARBA" id="ARBA00022490"/>
    </source>
</evidence>
<evidence type="ECO:0000313" key="5">
    <source>
        <dbReference type="EMBL" id="OLQ01991.1"/>
    </source>
</evidence>
<organism evidence="5 6">
    <name type="scientific">Symbiodinium microadriaticum</name>
    <name type="common">Dinoflagellate</name>
    <name type="synonym">Zooxanthella microadriatica</name>
    <dbReference type="NCBI Taxonomy" id="2951"/>
    <lineage>
        <taxon>Eukaryota</taxon>
        <taxon>Sar</taxon>
        <taxon>Alveolata</taxon>
        <taxon>Dinophyceae</taxon>
        <taxon>Suessiales</taxon>
        <taxon>Symbiodiniaceae</taxon>
        <taxon>Symbiodinium</taxon>
    </lineage>
</organism>
<dbReference type="GO" id="GO:0003735">
    <property type="term" value="F:structural constituent of ribosome"/>
    <property type="evidence" value="ECO:0007669"/>
    <property type="project" value="UniProtKB-UniRule"/>
</dbReference>
<dbReference type="PANTHER" id="PTHR11830">
    <property type="entry name" value="40S RIBOSOMAL PROTEIN S3A"/>
    <property type="match status" value="1"/>
</dbReference>
<gene>
    <name evidence="5" type="ORF">AK812_SmicGene15247</name>
</gene>
<keyword evidence="2 4" id="KW-0689">Ribosomal protein</keyword>
<dbReference type="HAMAP" id="MF_03122">
    <property type="entry name" value="Ribosomal_eS1_euk"/>
    <property type="match status" value="1"/>
</dbReference>
<evidence type="ECO:0000256" key="2">
    <source>
        <dbReference type="ARBA" id="ARBA00022980"/>
    </source>
</evidence>
<dbReference type="GO" id="GO:0006412">
    <property type="term" value="P:translation"/>
    <property type="evidence" value="ECO:0007669"/>
    <property type="project" value="UniProtKB-UniRule"/>
</dbReference>
<dbReference type="OrthoDB" id="9834376at2759"/>
<dbReference type="SMART" id="SM01397">
    <property type="entry name" value="Ribosomal_S3Ae"/>
    <property type="match status" value="1"/>
</dbReference>
<sequence>MNLFLLVLKEDHPLDYVLQASHAKSQMLLPMVQENRLSEQQVCEVLAGAKIGCPDPSMELRDQSDKGFQRSAWGESERSGVAASWLKELTLPESFACRNATMAVGKNKRLTKGGKKGGKKKAGDPFLRKEWYDIKAPSMFSVRQCGKTLVSRTQGTKIATEELKGRVLEVNLADLQNDEDQASKKIRLAIEEVQGRSCLTDFHGMTLTRDKICSLIKKWQTLIEAHVDVKTTDNYVVRLFCIAFTSRHRDQVKANSYAQSAQIRKIRKRMVEIMQQEAGKVQLRDLVRKLIPESIGKDIEKKCQAIFPLKDCLIRKVKILKKPKFDITKLMELHGDGGDDMGVEMVRPEADDAVNTLTADVTAAAEDD</sequence>
<dbReference type="AlphaFoldDB" id="A0A1Q9E3L0"/>
<keyword evidence="3 4" id="KW-0687">Ribonucleoprotein</keyword>
<dbReference type="Pfam" id="PF01015">
    <property type="entry name" value="Ribosomal_S3Ae"/>
    <property type="match status" value="1"/>
</dbReference>